<dbReference type="GO" id="GO:1990904">
    <property type="term" value="C:ribonucleoprotein complex"/>
    <property type="evidence" value="ECO:0007669"/>
    <property type="project" value="UniProtKB-KW"/>
</dbReference>
<keyword evidence="3 4" id="KW-0687">Ribonucleoprotein</keyword>
<dbReference type="PANTHER" id="PTHR11655">
    <property type="entry name" value="60S/50S RIBOSOMAL PROTEIN L6/L9"/>
    <property type="match status" value="1"/>
</dbReference>
<dbReference type="GO" id="GO:0003735">
    <property type="term" value="F:structural constituent of ribosome"/>
    <property type="evidence" value="ECO:0007669"/>
    <property type="project" value="InterPro"/>
</dbReference>
<dbReference type="PRINTS" id="PR00059">
    <property type="entry name" value="RIBOSOMALL6"/>
</dbReference>
<evidence type="ECO:0000256" key="4">
    <source>
        <dbReference type="RuleBase" id="RU003869"/>
    </source>
</evidence>
<evidence type="ECO:0000256" key="1">
    <source>
        <dbReference type="ARBA" id="ARBA00009356"/>
    </source>
</evidence>
<reference evidence="6" key="1">
    <citation type="journal article" date="2014" name="Genome Biol. Evol.">
        <title>The mitochondrial genomes of the glaucophytes Gloeochaete wittrockiana and Cyanoptyche gloeocystis: multilocus phylogenetics suggests a monophyletic archaeplastida.</title>
        <authorList>
            <person name="Jackson C."/>
            <person name="Reyes-Prieto A."/>
        </authorList>
    </citation>
    <scope>NUCLEOTIDE SEQUENCE</scope>
    <source>
        <strain evidence="6">SAG 46.84</strain>
    </source>
</reference>
<evidence type="ECO:0000256" key="3">
    <source>
        <dbReference type="ARBA" id="ARBA00023274"/>
    </source>
</evidence>
<geneLocation type="mitochondrion" evidence="6"/>
<evidence type="ECO:0000313" key="6">
    <source>
        <dbReference type="EMBL" id="AIM52020.1"/>
    </source>
</evidence>
<dbReference type="Pfam" id="PF00347">
    <property type="entry name" value="Ribosomal_L6"/>
    <property type="match status" value="1"/>
</dbReference>
<evidence type="ECO:0000259" key="5">
    <source>
        <dbReference type="Pfam" id="PF00347"/>
    </source>
</evidence>
<dbReference type="AlphaFoldDB" id="A0A096Y6Q7"/>
<reference evidence="6" key="2">
    <citation type="submission" date="2014-05" db="EMBL/GenBank/DDBJ databases">
        <authorList>
            <person name="Jackson C.J."/>
            <person name="Reyes-Prieto A."/>
        </authorList>
    </citation>
    <scope>NUCLEOTIDE SEQUENCE</scope>
    <source>
        <strain evidence="6">SAG 46.84</strain>
    </source>
</reference>
<dbReference type="GeneID" id="20832884"/>
<protein>
    <submittedName>
        <fullName evidence="6">Ribosomal protein L6</fullName>
    </submittedName>
</protein>
<organism evidence="6">
    <name type="scientific">Gloeochaete wittrockiana</name>
    <dbReference type="NCBI Taxonomy" id="38269"/>
    <lineage>
        <taxon>Eukaryota</taxon>
        <taxon>Glaucocystophyceae</taxon>
        <taxon>Gloeochaetales</taxon>
        <taxon>Gloeochaetaceae</taxon>
        <taxon>Gloeochaete</taxon>
    </lineage>
</organism>
<dbReference type="PANTHER" id="PTHR11655:SF14">
    <property type="entry name" value="LARGE RIBOSOMAL SUBUNIT PROTEIN UL6M"/>
    <property type="match status" value="1"/>
</dbReference>
<dbReference type="GO" id="GO:0002181">
    <property type="term" value="P:cytoplasmic translation"/>
    <property type="evidence" value="ECO:0007669"/>
    <property type="project" value="TreeGrafter"/>
</dbReference>
<gene>
    <name evidence="6" type="primary">rpl6</name>
</gene>
<dbReference type="SUPFAM" id="SSF56053">
    <property type="entry name" value="Ribosomal protein L6"/>
    <property type="match status" value="1"/>
</dbReference>
<dbReference type="GO" id="GO:0019843">
    <property type="term" value="F:rRNA binding"/>
    <property type="evidence" value="ECO:0007669"/>
    <property type="project" value="InterPro"/>
</dbReference>
<keyword evidence="2 4" id="KW-0689">Ribosomal protein</keyword>
<dbReference type="Gene3D" id="3.90.930.12">
    <property type="entry name" value="Ribosomal protein L6, alpha-beta domain"/>
    <property type="match status" value="1"/>
</dbReference>
<dbReference type="GO" id="GO:0005840">
    <property type="term" value="C:ribosome"/>
    <property type="evidence" value="ECO:0007669"/>
    <property type="project" value="UniProtKB-KW"/>
</dbReference>
<comment type="similarity">
    <text evidence="1 4">Belongs to the universal ribosomal protein uL6 family.</text>
</comment>
<name>A0A096Y6Q7_9EUKA</name>
<keyword evidence="6" id="KW-0496">Mitochondrion</keyword>
<feature type="domain" description="Large ribosomal subunit protein uL6 alpha-beta" evidence="5">
    <location>
        <begin position="25"/>
        <end position="87"/>
    </location>
</feature>
<dbReference type="InterPro" id="IPR036789">
    <property type="entry name" value="Ribosomal_uL6-like_a/b-dom_sf"/>
</dbReference>
<sequence>MIVLKLYGLGYRAFIFCIENSKEKWLNLQLGYSHKLCVSIPSYINVNISNKNTIQLSGGNMFLVTQYASHLIGLKKTNPYSGKGISYENKLFTKKVGKKKTK</sequence>
<proteinExistence type="inferred from homology"/>
<accession>A0A096Y6Q7</accession>
<evidence type="ECO:0000256" key="2">
    <source>
        <dbReference type="ARBA" id="ARBA00022980"/>
    </source>
</evidence>
<dbReference type="InterPro" id="IPR020040">
    <property type="entry name" value="Ribosomal_uL6_a/b-dom"/>
</dbReference>
<dbReference type="InterPro" id="IPR000702">
    <property type="entry name" value="Ribosomal_uL6-like"/>
</dbReference>
<dbReference type="EMBL" id="KJ867410">
    <property type="protein sequence ID" value="AIM52020.1"/>
    <property type="molecule type" value="Genomic_DNA"/>
</dbReference>
<dbReference type="InterPro" id="IPR019906">
    <property type="entry name" value="Ribosomal_uL6_bac-type"/>
</dbReference>
<dbReference type="RefSeq" id="YP_009092434.1">
    <property type="nucleotide sequence ID" value="NC_025293.1"/>
</dbReference>